<dbReference type="PANTHER" id="PTHR30624">
    <property type="entry name" value="UNCHARACTERIZED PROTEIN TLDD AND PMBA"/>
    <property type="match status" value="1"/>
</dbReference>
<evidence type="ECO:0000256" key="4">
    <source>
        <dbReference type="ARBA" id="ARBA00023049"/>
    </source>
</evidence>
<dbReference type="GO" id="GO:0006508">
    <property type="term" value="P:proteolysis"/>
    <property type="evidence" value="ECO:0007669"/>
    <property type="project" value="UniProtKB-KW"/>
</dbReference>
<evidence type="ECO:0000256" key="2">
    <source>
        <dbReference type="ARBA" id="ARBA00022670"/>
    </source>
</evidence>
<name>A0A1Y5F3Q1_9BACT</name>
<protein>
    <submittedName>
        <fullName evidence="8">Peptidase C69</fullName>
    </submittedName>
</protein>
<feature type="domain" description="Metalloprotease TldD/E central" evidence="7">
    <location>
        <begin position="115"/>
        <end position="221"/>
    </location>
</feature>
<sequence>MLNPQIATEVIEYGISLGADFCEIYVEKHNSTNISILSSKVHEIKSGIDFGIGIRLIYGTKVLYGYTNKSDKEELLRITRALAAQDQRDAIATGLALNFIKNVDYHTVKNGLSSTNVNTEQKIQYLLQIDQAARAQSDKISQVNCGAFQRLQNIEIFNSEGLHITDTRNYARLMANAIASDGSEQSTGYEAPGALSGWEFIENIDPKELGTNVSKQALIKLTADDCPAGKMPVVIDSGFGGVIFHEACGHSLETTSVQKKASVFWDKMDQMIANPAVSAVDDGTMKNYWGSINIDDEGMETKKTQLIKDGKLTSFLVDKVGAMKTGYERTGSGRRQSYKFAPASRMRNTYIEPGDHSLEEIIATIDNGIYCKKMGGGSVNPGTGEFNFSAQESYLIKNGKIDRPLKGATLIGSGSDILQKISMVGNNLELAAGMCGSVSGAIPTSVGQAALKVDEILVGGKA</sequence>
<dbReference type="InterPro" id="IPR035068">
    <property type="entry name" value="TldD/PmbA_N"/>
</dbReference>
<evidence type="ECO:0000259" key="6">
    <source>
        <dbReference type="Pfam" id="PF19289"/>
    </source>
</evidence>
<dbReference type="Gene3D" id="3.30.2290.10">
    <property type="entry name" value="PmbA/TldD superfamily"/>
    <property type="match status" value="1"/>
</dbReference>
<dbReference type="GO" id="GO:0005829">
    <property type="term" value="C:cytosol"/>
    <property type="evidence" value="ECO:0007669"/>
    <property type="project" value="TreeGrafter"/>
</dbReference>
<dbReference type="Proteomes" id="UP000196531">
    <property type="component" value="Unassembled WGS sequence"/>
</dbReference>
<evidence type="ECO:0000259" key="7">
    <source>
        <dbReference type="Pfam" id="PF19290"/>
    </source>
</evidence>
<evidence type="ECO:0000313" key="9">
    <source>
        <dbReference type="Proteomes" id="UP000196531"/>
    </source>
</evidence>
<feature type="domain" description="Metalloprotease TldD/E C-terminal" evidence="6">
    <location>
        <begin position="229"/>
        <end position="460"/>
    </location>
</feature>
<evidence type="ECO:0000256" key="1">
    <source>
        <dbReference type="ARBA" id="ARBA00005836"/>
    </source>
</evidence>
<evidence type="ECO:0000313" key="8">
    <source>
        <dbReference type="EMBL" id="OUR94133.1"/>
    </source>
</evidence>
<keyword evidence="3" id="KW-0378">Hydrolase</keyword>
<dbReference type="AlphaFoldDB" id="A0A1Y5F3Q1"/>
<dbReference type="InterPro" id="IPR036059">
    <property type="entry name" value="TldD/PmbA_sf"/>
</dbReference>
<dbReference type="PIRSF" id="PIRSF004919">
    <property type="entry name" value="TldD"/>
    <property type="match status" value="1"/>
</dbReference>
<dbReference type="Pfam" id="PF19290">
    <property type="entry name" value="PmbA_TldD_2nd"/>
    <property type="match status" value="1"/>
</dbReference>
<dbReference type="InterPro" id="IPR051463">
    <property type="entry name" value="Peptidase_U62_metallo"/>
</dbReference>
<dbReference type="InterPro" id="IPR002510">
    <property type="entry name" value="Metalloprtase-TldD/E_N"/>
</dbReference>
<dbReference type="InterPro" id="IPR045570">
    <property type="entry name" value="Metalloprtase-TldD/E_cen_dom"/>
</dbReference>
<dbReference type="SUPFAM" id="SSF111283">
    <property type="entry name" value="Putative modulator of DNA gyrase, PmbA/TldD"/>
    <property type="match status" value="1"/>
</dbReference>
<evidence type="ECO:0000256" key="3">
    <source>
        <dbReference type="ARBA" id="ARBA00022801"/>
    </source>
</evidence>
<comment type="similarity">
    <text evidence="1">Belongs to the peptidase U62 family.</text>
</comment>
<dbReference type="GO" id="GO:0008237">
    <property type="term" value="F:metallopeptidase activity"/>
    <property type="evidence" value="ECO:0007669"/>
    <property type="project" value="UniProtKB-KW"/>
</dbReference>
<feature type="domain" description="Metalloprotease TldD/E N-terminal" evidence="5">
    <location>
        <begin position="22"/>
        <end position="82"/>
    </location>
</feature>
<dbReference type="InterPro" id="IPR045569">
    <property type="entry name" value="Metalloprtase-TldD/E_C"/>
</dbReference>
<accession>A0A1Y5F3Q1</accession>
<reference evidence="9" key="1">
    <citation type="journal article" date="2017" name="Proc. Natl. Acad. Sci. U.S.A.">
        <title>Simulation of Deepwater Horizon oil plume reveals substrate specialization within a complex community of hydrocarbon-degraders.</title>
        <authorList>
            <person name="Hu P."/>
            <person name="Dubinsky E.A."/>
            <person name="Probst A.J."/>
            <person name="Wang J."/>
            <person name="Sieber C.M.K."/>
            <person name="Tom L.M."/>
            <person name="Gardinali P."/>
            <person name="Banfield J.F."/>
            <person name="Atlas R.M."/>
            <person name="Andersen G.L."/>
        </authorList>
    </citation>
    <scope>NUCLEOTIDE SEQUENCE [LARGE SCALE GENOMIC DNA]</scope>
</reference>
<dbReference type="PANTHER" id="PTHR30624:SF4">
    <property type="entry name" value="METALLOPROTEASE TLDD"/>
    <property type="match status" value="1"/>
</dbReference>
<keyword evidence="2" id="KW-0645">Protease</keyword>
<comment type="caution">
    <text evidence="8">The sequence shown here is derived from an EMBL/GenBank/DDBJ whole genome shotgun (WGS) entry which is preliminary data.</text>
</comment>
<dbReference type="Pfam" id="PF01523">
    <property type="entry name" value="PmbA_TldD_1st"/>
    <property type="match status" value="1"/>
</dbReference>
<proteinExistence type="inferred from homology"/>
<dbReference type="Pfam" id="PF19289">
    <property type="entry name" value="PmbA_TldD_3rd"/>
    <property type="match status" value="1"/>
</dbReference>
<dbReference type="InterPro" id="IPR025502">
    <property type="entry name" value="TldD"/>
</dbReference>
<gene>
    <name evidence="8" type="ORF">A9Q84_17640</name>
</gene>
<keyword evidence="4" id="KW-0482">Metalloprotease</keyword>
<dbReference type="EMBL" id="MAAO01000011">
    <property type="protein sequence ID" value="OUR94133.1"/>
    <property type="molecule type" value="Genomic_DNA"/>
</dbReference>
<organism evidence="8 9">
    <name type="scientific">Halobacteriovorax marinus</name>
    <dbReference type="NCBI Taxonomy" id="97084"/>
    <lineage>
        <taxon>Bacteria</taxon>
        <taxon>Pseudomonadati</taxon>
        <taxon>Bdellovibrionota</taxon>
        <taxon>Bacteriovoracia</taxon>
        <taxon>Bacteriovoracales</taxon>
        <taxon>Halobacteriovoraceae</taxon>
        <taxon>Halobacteriovorax</taxon>
    </lineage>
</organism>
<evidence type="ECO:0000259" key="5">
    <source>
        <dbReference type="Pfam" id="PF01523"/>
    </source>
</evidence>